<feature type="compositionally biased region" description="Polar residues" evidence="1">
    <location>
        <begin position="70"/>
        <end position="87"/>
    </location>
</feature>
<dbReference type="EMBL" id="JYDS01000327">
    <property type="protein sequence ID" value="KRZ13750.1"/>
    <property type="molecule type" value="Genomic_DNA"/>
</dbReference>
<evidence type="ECO:0000313" key="3">
    <source>
        <dbReference type="Proteomes" id="UP000054805"/>
    </source>
</evidence>
<gene>
    <name evidence="2" type="ORF">T4B_9113</name>
</gene>
<proteinExistence type="predicted"/>
<evidence type="ECO:0000313" key="2">
    <source>
        <dbReference type="EMBL" id="KRZ13750.1"/>
    </source>
</evidence>
<feature type="compositionally biased region" description="Low complexity" evidence="1">
    <location>
        <begin position="40"/>
        <end position="57"/>
    </location>
</feature>
<evidence type="ECO:0000256" key="1">
    <source>
        <dbReference type="SAM" id="MobiDB-lite"/>
    </source>
</evidence>
<name>A0A0V1HT97_TRIPS</name>
<reference evidence="2 3" key="1">
    <citation type="submission" date="2015-01" db="EMBL/GenBank/DDBJ databases">
        <title>Evolution of Trichinella species and genotypes.</title>
        <authorList>
            <person name="Korhonen P.K."/>
            <person name="Edoardo P."/>
            <person name="Giuseppe L.R."/>
            <person name="Gasser R.B."/>
        </authorList>
    </citation>
    <scope>NUCLEOTIDE SEQUENCE [LARGE SCALE GENOMIC DNA]</scope>
    <source>
        <strain evidence="2">ISS588</strain>
    </source>
</reference>
<organism evidence="2 3">
    <name type="scientific">Trichinella pseudospiralis</name>
    <name type="common">Parasitic roundworm</name>
    <dbReference type="NCBI Taxonomy" id="6337"/>
    <lineage>
        <taxon>Eukaryota</taxon>
        <taxon>Metazoa</taxon>
        <taxon>Ecdysozoa</taxon>
        <taxon>Nematoda</taxon>
        <taxon>Enoplea</taxon>
        <taxon>Dorylaimia</taxon>
        <taxon>Trichinellida</taxon>
        <taxon>Trichinellidae</taxon>
        <taxon>Trichinella</taxon>
    </lineage>
</organism>
<protein>
    <submittedName>
        <fullName evidence="2">Uncharacterized protein</fullName>
    </submittedName>
</protein>
<keyword evidence="3" id="KW-1185">Reference proteome</keyword>
<feature type="region of interest" description="Disordered" evidence="1">
    <location>
        <begin position="1"/>
        <end position="102"/>
    </location>
</feature>
<feature type="compositionally biased region" description="Polar residues" evidence="1">
    <location>
        <begin position="1"/>
        <end position="33"/>
    </location>
</feature>
<dbReference type="AlphaFoldDB" id="A0A0V1HT97"/>
<dbReference type="Proteomes" id="UP000054805">
    <property type="component" value="Unassembled WGS sequence"/>
</dbReference>
<comment type="caution">
    <text evidence="2">The sequence shown here is derived from an EMBL/GenBank/DDBJ whole genome shotgun (WGS) entry which is preliminary data.</text>
</comment>
<sequence>MKLLNKNFSYPQTQTDAHNLPKNPTSRTRQAASNKKKKNNNNNKQTNKQTNKNKNNNFLLYKSAVENGNKPPSSTTTFTDVGQVSSDTRAKCRGHAQHSSKADWSIETTLAPLFFPASRIYGHVLTR</sequence>
<accession>A0A0V1HT97</accession>